<feature type="transmembrane region" description="Helical" evidence="1">
    <location>
        <begin position="27"/>
        <end position="45"/>
    </location>
</feature>
<accession>A0A2M7BYT9</accession>
<evidence type="ECO:0000313" key="2">
    <source>
        <dbReference type="EMBL" id="PIV12849.1"/>
    </source>
</evidence>
<proteinExistence type="predicted"/>
<organism evidence="2 3">
    <name type="scientific">Candidatus Nealsonbacteria bacterium CG03_land_8_20_14_0_80_36_12</name>
    <dbReference type="NCBI Taxonomy" id="1974701"/>
    <lineage>
        <taxon>Bacteria</taxon>
        <taxon>Candidatus Nealsoniibacteriota</taxon>
    </lineage>
</organism>
<evidence type="ECO:0008006" key="4">
    <source>
        <dbReference type="Google" id="ProtNLM"/>
    </source>
</evidence>
<dbReference type="EMBL" id="PEUV01000006">
    <property type="protein sequence ID" value="PIV12849.1"/>
    <property type="molecule type" value="Genomic_DNA"/>
</dbReference>
<protein>
    <recommendedName>
        <fullName evidence="4">Cell division protein FtsL</fullName>
    </recommendedName>
</protein>
<dbReference type="AlphaFoldDB" id="A0A2M7BYT9"/>
<gene>
    <name evidence="2" type="ORF">COS47_00295</name>
</gene>
<sequence>MNQTLTLNPPFSIQYPLTFNWKLSLKLFWILSFTSLFALLVFYIFQINAMTRLNFLVSNYEQKIISISEENQNLAISFSRYVDLENIEKLAKNLNFEKPEKIHYIKILESTVMAK</sequence>
<reference evidence="3" key="1">
    <citation type="submission" date="2017-09" db="EMBL/GenBank/DDBJ databases">
        <title>Depth-based differentiation of microbial function through sediment-hosted aquifers and enrichment of novel symbionts in the deep terrestrial subsurface.</title>
        <authorList>
            <person name="Probst A.J."/>
            <person name="Ladd B."/>
            <person name="Jarett J.K."/>
            <person name="Geller-Mcgrath D.E."/>
            <person name="Sieber C.M.K."/>
            <person name="Emerson J.B."/>
            <person name="Anantharaman K."/>
            <person name="Thomas B.C."/>
            <person name="Malmstrom R."/>
            <person name="Stieglmeier M."/>
            <person name="Klingl A."/>
            <person name="Woyke T."/>
            <person name="Ryan C.M."/>
            <person name="Banfield J.F."/>
        </authorList>
    </citation>
    <scope>NUCLEOTIDE SEQUENCE [LARGE SCALE GENOMIC DNA]</scope>
</reference>
<evidence type="ECO:0000313" key="3">
    <source>
        <dbReference type="Proteomes" id="UP000230324"/>
    </source>
</evidence>
<evidence type="ECO:0000256" key="1">
    <source>
        <dbReference type="SAM" id="Phobius"/>
    </source>
</evidence>
<dbReference type="Proteomes" id="UP000230324">
    <property type="component" value="Unassembled WGS sequence"/>
</dbReference>
<keyword evidence="1" id="KW-0472">Membrane</keyword>
<name>A0A2M7BYT9_9BACT</name>
<keyword evidence="1" id="KW-1133">Transmembrane helix</keyword>
<keyword evidence="1" id="KW-0812">Transmembrane</keyword>
<comment type="caution">
    <text evidence="2">The sequence shown here is derived from an EMBL/GenBank/DDBJ whole genome shotgun (WGS) entry which is preliminary data.</text>
</comment>